<evidence type="ECO:0000313" key="3">
    <source>
        <dbReference type="Proteomes" id="UP000067626"/>
    </source>
</evidence>
<keyword evidence="1" id="KW-0472">Membrane</keyword>
<dbReference type="EMBL" id="CP012159">
    <property type="protein sequence ID" value="AKT37853.1"/>
    <property type="molecule type" value="Genomic_DNA"/>
</dbReference>
<keyword evidence="1" id="KW-0812">Transmembrane</keyword>
<dbReference type="AlphaFoldDB" id="A0A0K1EB96"/>
<dbReference type="Proteomes" id="UP000067626">
    <property type="component" value="Chromosome"/>
</dbReference>
<accession>A0A0K1EB96</accession>
<dbReference type="RefSeq" id="WP_050430165.1">
    <property type="nucleotide sequence ID" value="NZ_CP012159.1"/>
</dbReference>
<feature type="transmembrane region" description="Helical" evidence="1">
    <location>
        <begin position="27"/>
        <end position="44"/>
    </location>
</feature>
<keyword evidence="1" id="KW-1133">Transmembrane helix</keyword>
<proteinExistence type="predicted"/>
<keyword evidence="3" id="KW-1185">Reference proteome</keyword>
<sequence>MLMAISALTTARLGAVGAEVDLRRVAGGGIMLALLLGGALLWRLPTLRRWMHGAEESAAAHPEAGIGYRGAWAREDARAGGG</sequence>
<name>A0A0K1EB96_CHOCO</name>
<evidence type="ECO:0000256" key="1">
    <source>
        <dbReference type="SAM" id="Phobius"/>
    </source>
</evidence>
<protein>
    <submittedName>
        <fullName evidence="2">Uncharacterized protein</fullName>
    </submittedName>
</protein>
<organism evidence="2 3">
    <name type="scientific">Chondromyces crocatus</name>
    <dbReference type="NCBI Taxonomy" id="52"/>
    <lineage>
        <taxon>Bacteria</taxon>
        <taxon>Pseudomonadati</taxon>
        <taxon>Myxococcota</taxon>
        <taxon>Polyangia</taxon>
        <taxon>Polyangiales</taxon>
        <taxon>Polyangiaceae</taxon>
        <taxon>Chondromyces</taxon>
    </lineage>
</organism>
<dbReference type="STRING" id="52.CMC5_019960"/>
<evidence type="ECO:0000313" key="2">
    <source>
        <dbReference type="EMBL" id="AKT37853.1"/>
    </source>
</evidence>
<gene>
    <name evidence="2" type="ORF">CMC5_019960</name>
</gene>
<dbReference type="KEGG" id="ccro:CMC5_019960"/>
<reference evidence="2 3" key="1">
    <citation type="submission" date="2015-07" db="EMBL/GenBank/DDBJ databases">
        <title>Genome analysis of myxobacterium Chondromyces crocatus Cm c5 reveals a high potential for natural compound synthesis and the genetic basis for the loss of fruiting body formation.</title>
        <authorList>
            <person name="Zaburannyi N."/>
            <person name="Bunk B."/>
            <person name="Maier J."/>
            <person name="Overmann J."/>
            <person name="Mueller R."/>
        </authorList>
    </citation>
    <scope>NUCLEOTIDE SEQUENCE [LARGE SCALE GENOMIC DNA]</scope>
    <source>
        <strain evidence="2 3">Cm c5</strain>
    </source>
</reference>